<evidence type="ECO:0000313" key="3">
    <source>
        <dbReference type="Proteomes" id="UP001596002"/>
    </source>
</evidence>
<keyword evidence="1" id="KW-0472">Membrane</keyword>
<name>A0ABV9Q086_9BACL</name>
<reference evidence="3" key="1">
    <citation type="journal article" date="2019" name="Int. J. Syst. Evol. Microbiol.">
        <title>The Global Catalogue of Microorganisms (GCM) 10K type strain sequencing project: providing services to taxonomists for standard genome sequencing and annotation.</title>
        <authorList>
            <consortium name="The Broad Institute Genomics Platform"/>
            <consortium name="The Broad Institute Genome Sequencing Center for Infectious Disease"/>
            <person name="Wu L."/>
            <person name="Ma J."/>
        </authorList>
    </citation>
    <scope>NUCLEOTIDE SEQUENCE [LARGE SCALE GENOMIC DNA]</scope>
    <source>
        <strain evidence="3">WYCCWR 12678</strain>
    </source>
</reference>
<protein>
    <recommendedName>
        <fullName evidence="4">SHOCT domain-containing protein</fullName>
    </recommendedName>
</protein>
<gene>
    <name evidence="2" type="ORF">ACFO8Q_07095</name>
</gene>
<feature type="transmembrane region" description="Helical" evidence="1">
    <location>
        <begin position="39"/>
        <end position="61"/>
    </location>
</feature>
<evidence type="ECO:0008006" key="4">
    <source>
        <dbReference type="Google" id="ProtNLM"/>
    </source>
</evidence>
<dbReference type="EMBL" id="JBHSHC010000050">
    <property type="protein sequence ID" value="MFC4767128.1"/>
    <property type="molecule type" value="Genomic_DNA"/>
</dbReference>
<keyword evidence="3" id="KW-1185">Reference proteome</keyword>
<keyword evidence="1" id="KW-1133">Transmembrane helix</keyword>
<dbReference type="RefSeq" id="WP_380025030.1">
    <property type="nucleotide sequence ID" value="NZ_JBHSHC010000050.1"/>
</dbReference>
<dbReference type="Proteomes" id="UP001596002">
    <property type="component" value="Unassembled WGS sequence"/>
</dbReference>
<feature type="transmembrane region" description="Helical" evidence="1">
    <location>
        <begin position="12"/>
        <end position="33"/>
    </location>
</feature>
<organism evidence="2 3">
    <name type="scientific">Effusibacillus consociatus</name>
    <dbReference type="NCBI Taxonomy" id="1117041"/>
    <lineage>
        <taxon>Bacteria</taxon>
        <taxon>Bacillati</taxon>
        <taxon>Bacillota</taxon>
        <taxon>Bacilli</taxon>
        <taxon>Bacillales</taxon>
        <taxon>Alicyclobacillaceae</taxon>
        <taxon>Effusibacillus</taxon>
    </lineage>
</organism>
<sequence>MSKKIWWGIFNLTLWLILGLLFYAALSLIIISWGLVFKMLMMLFFMILFIIIVGLAIYFTFKLLGKAFDRKEDPSIQIIRERFARGEISEDEMKQKLLLLRRK</sequence>
<comment type="caution">
    <text evidence="2">The sequence shown here is derived from an EMBL/GenBank/DDBJ whole genome shotgun (WGS) entry which is preliminary data.</text>
</comment>
<evidence type="ECO:0000313" key="2">
    <source>
        <dbReference type="EMBL" id="MFC4767128.1"/>
    </source>
</evidence>
<accession>A0ABV9Q086</accession>
<keyword evidence="1" id="KW-0812">Transmembrane</keyword>
<evidence type="ECO:0000256" key="1">
    <source>
        <dbReference type="SAM" id="Phobius"/>
    </source>
</evidence>
<proteinExistence type="predicted"/>